<evidence type="ECO:0000313" key="4">
    <source>
        <dbReference type="EMBL" id="SUB58870.1"/>
    </source>
</evidence>
<gene>
    <name evidence="4" type="ORF">NCTC12872_00839</name>
</gene>
<dbReference type="InterPro" id="IPR054422">
    <property type="entry name" value="TetR-like_HI_0893_C"/>
</dbReference>
<accession>A0A379C984</accession>
<proteinExistence type="predicted"/>
<dbReference type="InterPro" id="IPR023772">
    <property type="entry name" value="DNA-bd_HTH_TetR-type_CS"/>
</dbReference>
<dbReference type="AlphaFoldDB" id="A0A379C984"/>
<dbReference type="EMBL" id="UGTA01000001">
    <property type="protein sequence ID" value="SUB58870.1"/>
    <property type="molecule type" value="Genomic_DNA"/>
</dbReference>
<feature type="DNA-binding region" description="H-T-H motif" evidence="2">
    <location>
        <begin position="16"/>
        <end position="35"/>
    </location>
</feature>
<sequence length="177" mass="20661">MATQTLIAKEGISKVSTHKVAKQAGISVGTIYLYFKDKEDLLNQLIHFLFQQYNECLSQNYDSKLPIIEQYDQFWTNHWGFLQKYPDAVMNIHQYEALPQFREVCRAYSEIPDLPYHLFVFQGKKENVIADLPIDIIYELTLQVATSIAYSQIVDNKQYDDGVLEDVKKRTWKAITI</sequence>
<protein>
    <submittedName>
        <fullName evidence="4">Uncharacterized HTH-type transcriptional regulator HI_0893</fullName>
    </submittedName>
</protein>
<keyword evidence="1 2" id="KW-0238">DNA-binding</keyword>
<evidence type="ECO:0000256" key="1">
    <source>
        <dbReference type="ARBA" id="ARBA00023125"/>
    </source>
</evidence>
<dbReference type="InterPro" id="IPR001647">
    <property type="entry name" value="HTH_TetR"/>
</dbReference>
<dbReference type="SUPFAM" id="SSF46689">
    <property type="entry name" value="Homeodomain-like"/>
    <property type="match status" value="1"/>
</dbReference>
<dbReference type="PANTHER" id="PTHR43479:SF11">
    <property type="entry name" value="ACREF_ENVCD OPERON REPRESSOR-RELATED"/>
    <property type="match status" value="1"/>
</dbReference>
<evidence type="ECO:0000256" key="2">
    <source>
        <dbReference type="PROSITE-ProRule" id="PRU00335"/>
    </source>
</evidence>
<dbReference type="PROSITE" id="PS01081">
    <property type="entry name" value="HTH_TETR_1"/>
    <property type="match status" value="1"/>
</dbReference>
<dbReference type="InterPro" id="IPR050624">
    <property type="entry name" value="HTH-type_Tx_Regulator"/>
</dbReference>
<keyword evidence="5" id="KW-1185">Reference proteome</keyword>
<dbReference type="Pfam" id="PF00440">
    <property type="entry name" value="TetR_N"/>
    <property type="match status" value="1"/>
</dbReference>
<feature type="domain" description="HTH tetR-type" evidence="3">
    <location>
        <begin position="1"/>
        <end position="53"/>
    </location>
</feature>
<evidence type="ECO:0000259" key="3">
    <source>
        <dbReference type="PROSITE" id="PS50977"/>
    </source>
</evidence>
<dbReference type="Proteomes" id="UP000255417">
    <property type="component" value="Unassembled WGS sequence"/>
</dbReference>
<dbReference type="Pfam" id="PF22604">
    <property type="entry name" value="TetR_HI_0893_C"/>
    <property type="match status" value="1"/>
</dbReference>
<reference evidence="4 5" key="1">
    <citation type="submission" date="2018-06" db="EMBL/GenBank/DDBJ databases">
        <authorList>
            <consortium name="Pathogen Informatics"/>
            <person name="Doyle S."/>
        </authorList>
    </citation>
    <scope>NUCLEOTIDE SEQUENCE [LARGE SCALE GENOMIC DNA]</scope>
    <source>
        <strain evidence="4 5">NCTC12872</strain>
    </source>
</reference>
<dbReference type="PANTHER" id="PTHR43479">
    <property type="entry name" value="ACREF/ENVCD OPERON REPRESSOR-RELATED"/>
    <property type="match status" value="1"/>
</dbReference>
<dbReference type="InterPro" id="IPR009057">
    <property type="entry name" value="Homeodomain-like_sf"/>
</dbReference>
<evidence type="ECO:0000313" key="5">
    <source>
        <dbReference type="Proteomes" id="UP000255417"/>
    </source>
</evidence>
<name>A0A379C984_9PAST</name>
<dbReference type="PROSITE" id="PS50977">
    <property type="entry name" value="HTH_TETR_2"/>
    <property type="match status" value="1"/>
</dbReference>
<dbReference type="RefSeq" id="WP_172460357.1">
    <property type="nucleotide sequence ID" value="NZ_LWIF01000001.1"/>
</dbReference>
<dbReference type="GO" id="GO:0003677">
    <property type="term" value="F:DNA binding"/>
    <property type="evidence" value="ECO:0007669"/>
    <property type="project" value="UniProtKB-UniRule"/>
</dbReference>
<organism evidence="4 5">
    <name type="scientific">Phocoenobacter uteri</name>
    <dbReference type="NCBI Taxonomy" id="146806"/>
    <lineage>
        <taxon>Bacteria</taxon>
        <taxon>Pseudomonadati</taxon>
        <taxon>Pseudomonadota</taxon>
        <taxon>Gammaproteobacteria</taxon>
        <taxon>Pasteurellales</taxon>
        <taxon>Pasteurellaceae</taxon>
        <taxon>Phocoenobacter</taxon>
    </lineage>
</organism>
<dbReference type="Gene3D" id="1.10.357.10">
    <property type="entry name" value="Tetracycline Repressor, domain 2"/>
    <property type="match status" value="1"/>
</dbReference>